<keyword evidence="5" id="KW-1185">Reference proteome</keyword>
<sequence>MAASTGSVDVARVLLAAGANLAVKDNVGRTPLHAAVIADRAQAASLLLEHDTHPGIVDNDGLTPLALVCKLGRCVGFVEHAVLNFDENLLNWKDQNYDESPIHWACEFGQYKMVSIMLAAEKVDPNQRASRYRGYTPLHLAIRRPGNSVVALMLDSPRVDPSVTDENGLTPLELAINDATRETTMAETSSQRYVLLESLLKSFPDNILPTADLDDINHRLQPPLEADEAILRAWARRVQQPAEWRSTRRPLHTLVRCGDRDRIRALVDLGANASELDEDGWTFLDIAGRNGYSELLKNFFYFEVHILDLPNGEYFGVGFSQSLDAFVHHKFQTGKIYPIVGFSADHHEERLAIHFRVVFRESAEHPFLYKGPYT</sequence>
<dbReference type="PROSITE" id="PS50297">
    <property type="entry name" value="ANK_REP_REGION"/>
    <property type="match status" value="1"/>
</dbReference>
<dbReference type="Pfam" id="PF13857">
    <property type="entry name" value="Ank_5"/>
    <property type="match status" value="1"/>
</dbReference>
<evidence type="ECO:0000256" key="1">
    <source>
        <dbReference type="ARBA" id="ARBA00022737"/>
    </source>
</evidence>
<reference evidence="4 5" key="1">
    <citation type="submission" date="2024-09" db="EMBL/GenBank/DDBJ databases">
        <title>Itraconazole resistance in Madurella fahalii resulting from another homologue of gene encoding cytochrome P450 14-alpha sterol demethylase (CYP51).</title>
        <authorList>
            <person name="Yoshioka I."/>
            <person name="Fahal A.H."/>
            <person name="Kaneko S."/>
            <person name="Yaguchi T."/>
        </authorList>
    </citation>
    <scope>NUCLEOTIDE SEQUENCE [LARGE SCALE GENOMIC DNA]</scope>
    <source>
        <strain evidence="4 5">IFM 68171</strain>
    </source>
</reference>
<evidence type="ECO:0000256" key="2">
    <source>
        <dbReference type="ARBA" id="ARBA00023043"/>
    </source>
</evidence>
<evidence type="ECO:0000313" key="5">
    <source>
        <dbReference type="Proteomes" id="UP001628179"/>
    </source>
</evidence>
<evidence type="ECO:0000256" key="3">
    <source>
        <dbReference type="PROSITE-ProRule" id="PRU00023"/>
    </source>
</evidence>
<dbReference type="Gene3D" id="1.25.40.20">
    <property type="entry name" value="Ankyrin repeat-containing domain"/>
    <property type="match status" value="3"/>
</dbReference>
<organism evidence="4 5">
    <name type="scientific">Madurella fahalii</name>
    <dbReference type="NCBI Taxonomy" id="1157608"/>
    <lineage>
        <taxon>Eukaryota</taxon>
        <taxon>Fungi</taxon>
        <taxon>Dikarya</taxon>
        <taxon>Ascomycota</taxon>
        <taxon>Pezizomycotina</taxon>
        <taxon>Sordariomycetes</taxon>
        <taxon>Sordariomycetidae</taxon>
        <taxon>Sordariales</taxon>
        <taxon>Sordariales incertae sedis</taxon>
        <taxon>Madurella</taxon>
    </lineage>
</organism>
<name>A0ABQ0GP90_9PEZI</name>
<dbReference type="EMBL" id="BAAFSV010000005">
    <property type="protein sequence ID" value="GAB1319545.1"/>
    <property type="molecule type" value="Genomic_DNA"/>
</dbReference>
<dbReference type="InterPro" id="IPR036770">
    <property type="entry name" value="Ankyrin_rpt-contain_sf"/>
</dbReference>
<proteinExistence type="predicted"/>
<evidence type="ECO:0000313" key="4">
    <source>
        <dbReference type="EMBL" id="GAB1319545.1"/>
    </source>
</evidence>
<dbReference type="SMART" id="SM00248">
    <property type="entry name" value="ANK"/>
    <property type="match status" value="6"/>
</dbReference>
<dbReference type="PANTHER" id="PTHR24178:SF41">
    <property type="entry name" value="ANKYRIN-2 ISOFORM X1"/>
    <property type="match status" value="1"/>
</dbReference>
<dbReference type="Pfam" id="PF12796">
    <property type="entry name" value="Ank_2"/>
    <property type="match status" value="1"/>
</dbReference>
<feature type="repeat" description="ANK" evidence="3">
    <location>
        <begin position="27"/>
        <end position="59"/>
    </location>
</feature>
<keyword evidence="1" id="KW-0677">Repeat</keyword>
<accession>A0ABQ0GP90</accession>
<feature type="repeat" description="ANK" evidence="3">
    <location>
        <begin position="1"/>
        <end position="26"/>
    </location>
</feature>
<dbReference type="PANTHER" id="PTHR24178">
    <property type="entry name" value="MOLTING PROTEIN MLT-4"/>
    <property type="match status" value="1"/>
</dbReference>
<feature type="repeat" description="ANK" evidence="3">
    <location>
        <begin position="246"/>
        <end position="278"/>
    </location>
</feature>
<gene>
    <name evidence="4" type="ORF">MFIFM68171_09755</name>
</gene>
<dbReference type="GeneID" id="98180497"/>
<keyword evidence="2 3" id="KW-0040">ANK repeat</keyword>
<dbReference type="RefSeq" id="XP_070921275.1">
    <property type="nucleotide sequence ID" value="XM_071065174.1"/>
</dbReference>
<comment type="caution">
    <text evidence="4">The sequence shown here is derived from an EMBL/GenBank/DDBJ whole genome shotgun (WGS) entry which is preliminary data.</text>
</comment>
<dbReference type="SUPFAM" id="SSF48403">
    <property type="entry name" value="Ankyrin repeat"/>
    <property type="match status" value="2"/>
</dbReference>
<dbReference type="Proteomes" id="UP001628179">
    <property type="component" value="Unassembled WGS sequence"/>
</dbReference>
<protein>
    <submittedName>
        <fullName evidence="4">Uncharacterized protein</fullName>
    </submittedName>
</protein>
<dbReference type="InterPro" id="IPR002110">
    <property type="entry name" value="Ankyrin_rpt"/>
</dbReference>
<dbReference type="PROSITE" id="PS50088">
    <property type="entry name" value="ANK_REPEAT"/>
    <property type="match status" value="3"/>
</dbReference>